<keyword evidence="5" id="KW-0436">Ligase</keyword>
<name>B6JVZ6_SCHJY</name>
<dbReference type="InterPro" id="IPR031488">
    <property type="entry name" value="Zn_ribbon_mio"/>
</dbReference>
<accession>B6JVZ6</accession>
<dbReference type="eggNOG" id="KOG1008">
    <property type="taxonomic scope" value="Eukaryota"/>
</dbReference>
<dbReference type="VEuPathDB" id="FungiDB:SJAG_00561"/>
<dbReference type="GO" id="GO:0061700">
    <property type="term" value="C:GATOR2 complex"/>
    <property type="evidence" value="ECO:0007669"/>
    <property type="project" value="EnsemblFungi"/>
</dbReference>
<gene>
    <name evidence="6" type="primary">sea4</name>
    <name evidence="5" type="ORF">SJAG_00561</name>
</gene>
<dbReference type="OMA" id="WIGLCHE"/>
<dbReference type="JaponicusDB" id="SJAG_00561">
    <property type="gene designation" value="sea4"/>
</dbReference>
<keyword evidence="1" id="KW-0853">WD repeat</keyword>
<dbReference type="InterPro" id="IPR037593">
    <property type="entry name" value="MIOS/Sea4"/>
</dbReference>
<feature type="domain" description="GATOR2 complex protein MIO zinc-ribbon like" evidence="3">
    <location>
        <begin position="505"/>
        <end position="623"/>
    </location>
</feature>
<evidence type="ECO:0000313" key="6">
    <source>
        <dbReference type="JaponicusDB" id="SJAG_00561"/>
    </source>
</evidence>
<keyword evidence="2" id="KW-0677">Repeat</keyword>
<organism evidence="5 7">
    <name type="scientific">Schizosaccharomyces japonicus (strain yFS275 / FY16936)</name>
    <name type="common">Fission yeast</name>
    <dbReference type="NCBI Taxonomy" id="402676"/>
    <lineage>
        <taxon>Eukaryota</taxon>
        <taxon>Fungi</taxon>
        <taxon>Dikarya</taxon>
        <taxon>Ascomycota</taxon>
        <taxon>Taphrinomycotina</taxon>
        <taxon>Schizosaccharomycetes</taxon>
        <taxon>Schizosaccharomycetales</taxon>
        <taxon>Schizosaccharomycetaceae</taxon>
        <taxon>Schizosaccharomyces</taxon>
    </lineage>
</organism>
<evidence type="ECO:0000259" key="4">
    <source>
        <dbReference type="Pfam" id="PF21719"/>
    </source>
</evidence>
<dbReference type="STRING" id="402676.B6JVZ6"/>
<protein>
    <submittedName>
        <fullName evidence="5">Ubiquitin-protein ligase E3</fullName>
    </submittedName>
</protein>
<dbReference type="EMBL" id="KE651166">
    <property type="protein sequence ID" value="EEB05547.2"/>
    <property type="molecule type" value="Genomic_DNA"/>
</dbReference>
<dbReference type="OrthoDB" id="341486at2759"/>
<feature type="domain" description="MIOS-like alpha-solenoid" evidence="4">
    <location>
        <begin position="144"/>
        <end position="385"/>
    </location>
</feature>
<evidence type="ECO:0000313" key="5">
    <source>
        <dbReference type="EMBL" id="EEB05547.2"/>
    </source>
</evidence>
<dbReference type="RefSeq" id="XP_002171840.2">
    <property type="nucleotide sequence ID" value="XM_002171804.2"/>
</dbReference>
<dbReference type="CDD" id="cd16691">
    <property type="entry name" value="mRING-H2-C3H3C2_Mio"/>
    <property type="match status" value="1"/>
</dbReference>
<dbReference type="GeneID" id="7051259"/>
<reference evidence="5 7" key="1">
    <citation type="journal article" date="2011" name="Science">
        <title>Comparative functional genomics of the fission yeasts.</title>
        <authorList>
            <person name="Rhind N."/>
            <person name="Chen Z."/>
            <person name="Yassour M."/>
            <person name="Thompson D.A."/>
            <person name="Haas B.J."/>
            <person name="Habib N."/>
            <person name="Wapinski I."/>
            <person name="Roy S."/>
            <person name="Lin M.F."/>
            <person name="Heiman D.I."/>
            <person name="Young S.K."/>
            <person name="Furuya K."/>
            <person name="Guo Y."/>
            <person name="Pidoux A."/>
            <person name="Chen H.M."/>
            <person name="Robbertse B."/>
            <person name="Goldberg J.M."/>
            <person name="Aoki K."/>
            <person name="Bayne E.H."/>
            <person name="Berlin A.M."/>
            <person name="Desjardins C.A."/>
            <person name="Dobbs E."/>
            <person name="Dukaj L."/>
            <person name="Fan L."/>
            <person name="FitzGerald M.G."/>
            <person name="French C."/>
            <person name="Gujja S."/>
            <person name="Hansen K."/>
            <person name="Keifenheim D."/>
            <person name="Levin J.Z."/>
            <person name="Mosher R.A."/>
            <person name="Mueller C.A."/>
            <person name="Pfiffner J."/>
            <person name="Priest M."/>
            <person name="Russ C."/>
            <person name="Smialowska A."/>
            <person name="Swoboda P."/>
            <person name="Sykes S.M."/>
            <person name="Vaughn M."/>
            <person name="Vengrova S."/>
            <person name="Yoder R."/>
            <person name="Zeng Q."/>
            <person name="Allshire R."/>
            <person name="Baulcombe D."/>
            <person name="Birren B.W."/>
            <person name="Brown W."/>
            <person name="Ekwall K."/>
            <person name="Kellis M."/>
            <person name="Leatherwood J."/>
            <person name="Levin H."/>
            <person name="Margalit H."/>
            <person name="Martienssen R."/>
            <person name="Nieduszynski C.A."/>
            <person name="Spatafora J.W."/>
            <person name="Friedman N."/>
            <person name="Dalgaard J.Z."/>
            <person name="Baumann P."/>
            <person name="Niki H."/>
            <person name="Regev A."/>
            <person name="Nusbaum C."/>
        </authorList>
    </citation>
    <scope>NUCLEOTIDE SEQUENCE [LARGE SCALE GENOMIC DNA]</scope>
    <source>
        <strain evidence="7">yFS275 / FY16936</strain>
    </source>
</reference>
<dbReference type="HOGENOM" id="CLU_438844_0_0_1"/>
<dbReference type="InterPro" id="IPR049092">
    <property type="entry name" value="MIOS_a-sol"/>
</dbReference>
<proteinExistence type="predicted"/>
<sequence length="623" mass="69602">MGGPSETISVIQQRTVAESSEQEIQAFDFISHPNASSLCEQLVGMIDGKPALLEPLTHPPAMTFGANNAFSAAFDHYVVMYSSENDNTSPEKPLDGTESVSENSIMSTSIAHGADYNTFGSFESHADNCLPVNKILRTDVLMAIKKRVLSNYEFDCAHNAALVNDHFLKDVWNWIGLCHERQKNEPLYNELPVDFAFQGVLGLWFMSTGFSHFLDVLEYKPSRATQQMYLKSASALVSKLGRDVYTAKNTNKPLRQLGMIICGVDCSIQELDSRLEQLVHSNQIIDAVGLALFHGRIESVVRVLSAGNDQERMLSTAVAGYITAQGLTHSGSDSLWKEMCRNLSTELEEPYLRAVFAYIGNSDWRDVLDELSLPLRDRLGVALRFLPDEDLSKYLEDLCRNVVTTGDPEGLLLTGLTPLGIDLLQNYVNQTSDIQTSALISSFVVPLKFTDERADCWISSYRNLLNQWQLFHKRAFFDIGRNELSKNRKGEITLRRIVQPFYVRCNYCKKSFSFSAAEKQAAVLSKGGRKFVDTSKRSACPRCHQQLPVCCVCGLSLGMSITNNDSRRKSVVYGISSSTAHCDEWLSFCLSCGHGMHAVHAKEWFSRHHVCPMATCNCRCTHS</sequence>
<dbReference type="Pfam" id="PF17034">
    <property type="entry name" value="zinc_ribbon_16"/>
    <property type="match status" value="1"/>
</dbReference>
<dbReference type="Pfam" id="PF21719">
    <property type="entry name" value="MIOS_a-sol"/>
    <property type="match status" value="1"/>
</dbReference>
<keyword evidence="7" id="KW-1185">Reference proteome</keyword>
<dbReference type="Proteomes" id="UP000001744">
    <property type="component" value="Unassembled WGS sequence"/>
</dbReference>
<evidence type="ECO:0000256" key="1">
    <source>
        <dbReference type="ARBA" id="ARBA00022574"/>
    </source>
</evidence>
<dbReference type="PANTHER" id="PTHR16453:SF9">
    <property type="entry name" value="GATOR COMPLEX PROTEIN MIOS"/>
    <property type="match status" value="1"/>
</dbReference>
<evidence type="ECO:0000259" key="3">
    <source>
        <dbReference type="Pfam" id="PF17034"/>
    </source>
</evidence>
<dbReference type="GO" id="GO:0016874">
    <property type="term" value="F:ligase activity"/>
    <property type="evidence" value="ECO:0007669"/>
    <property type="project" value="UniProtKB-KW"/>
</dbReference>
<dbReference type="PANTHER" id="PTHR16453">
    <property type="entry name" value="WD40 DOMAIN-CONTAINING PROTEIN MIO FAMILY MEMBER"/>
    <property type="match status" value="1"/>
</dbReference>
<evidence type="ECO:0000313" key="7">
    <source>
        <dbReference type="Proteomes" id="UP000001744"/>
    </source>
</evidence>
<evidence type="ECO:0000256" key="2">
    <source>
        <dbReference type="ARBA" id="ARBA00022737"/>
    </source>
</evidence>
<dbReference type="AlphaFoldDB" id="B6JVZ6"/>